<evidence type="ECO:0000313" key="1">
    <source>
        <dbReference type="EMBL" id="CRK19206.1"/>
    </source>
</evidence>
<evidence type="ECO:0008006" key="3">
    <source>
        <dbReference type="Google" id="ProtNLM"/>
    </source>
</evidence>
<gene>
    <name evidence="1" type="ORF">BN1708_012550</name>
</gene>
<accession>A0A0G4LB55</accession>
<dbReference type="SUPFAM" id="SSF81301">
    <property type="entry name" value="Nucleotidyltransferase"/>
    <property type="match status" value="1"/>
</dbReference>
<dbReference type="InterPro" id="IPR007344">
    <property type="entry name" value="GrpB/CoaE"/>
</dbReference>
<name>A0A0G4LB55_VERLO</name>
<dbReference type="AlphaFoldDB" id="A0A0G4LB55"/>
<dbReference type="Gene3D" id="3.30.460.10">
    <property type="entry name" value="Beta Polymerase, domain 2"/>
    <property type="match status" value="1"/>
</dbReference>
<dbReference type="Pfam" id="PF04229">
    <property type="entry name" value="GrpB"/>
    <property type="match status" value="1"/>
</dbReference>
<sequence length="211" mass="22804">MPQESAGPKQTAPQGFTPSTIELVNPMPARPLIVVPYNAAWPTMYLVVALLVLDAIHLQVMTIDHVGSTSVPGLDAKPIIDIDVTVADPADEQAYVPRLEAAGFTLVMRQPSWHGARMLVGELPWAAGVNLHVFPAGCEEVARHKALRDWLAMPAGAEDRERYVRAKRAAAEDVRRVGGTAREYNTRKSGVLREILGRACAAQGLRVDGGV</sequence>
<organism evidence="1 2">
    <name type="scientific">Verticillium longisporum</name>
    <name type="common">Verticillium dahliae var. longisporum</name>
    <dbReference type="NCBI Taxonomy" id="100787"/>
    <lineage>
        <taxon>Eukaryota</taxon>
        <taxon>Fungi</taxon>
        <taxon>Dikarya</taxon>
        <taxon>Ascomycota</taxon>
        <taxon>Pezizomycotina</taxon>
        <taxon>Sordariomycetes</taxon>
        <taxon>Hypocreomycetidae</taxon>
        <taxon>Glomerellales</taxon>
        <taxon>Plectosphaerellaceae</taxon>
        <taxon>Verticillium</taxon>
    </lineage>
</organism>
<proteinExistence type="predicted"/>
<dbReference type="PANTHER" id="PTHR34822">
    <property type="entry name" value="GRPB DOMAIN PROTEIN (AFU_ORTHOLOGUE AFUA_1G01530)"/>
    <property type="match status" value="1"/>
</dbReference>
<evidence type="ECO:0000313" key="2">
    <source>
        <dbReference type="Proteomes" id="UP000044602"/>
    </source>
</evidence>
<keyword evidence="2" id="KW-1185">Reference proteome</keyword>
<dbReference type="STRING" id="100787.A0A0G4LB55"/>
<protein>
    <recommendedName>
        <fullName evidence="3">GrpB domain protein</fullName>
    </recommendedName>
</protein>
<reference evidence="1 2" key="1">
    <citation type="submission" date="2015-05" db="EMBL/GenBank/DDBJ databases">
        <authorList>
            <person name="Wang D.B."/>
            <person name="Wang M."/>
        </authorList>
    </citation>
    <scope>NUCLEOTIDE SEQUENCE [LARGE SCALE GENOMIC DNA]</scope>
    <source>
        <strain evidence="1">VL1</strain>
    </source>
</reference>
<dbReference type="Proteomes" id="UP000044602">
    <property type="component" value="Unassembled WGS sequence"/>
</dbReference>
<feature type="non-terminal residue" evidence="1">
    <location>
        <position position="211"/>
    </location>
</feature>
<dbReference type="InterPro" id="IPR043519">
    <property type="entry name" value="NT_sf"/>
</dbReference>
<dbReference type="PANTHER" id="PTHR34822:SF1">
    <property type="entry name" value="GRPB FAMILY PROTEIN"/>
    <property type="match status" value="1"/>
</dbReference>
<dbReference type="EMBL" id="CVQH01010446">
    <property type="protein sequence ID" value="CRK19206.1"/>
    <property type="molecule type" value="Genomic_DNA"/>
</dbReference>